<dbReference type="Proteomes" id="UP000736672">
    <property type="component" value="Unassembled WGS sequence"/>
</dbReference>
<dbReference type="InterPro" id="IPR035959">
    <property type="entry name" value="RutC-like_sf"/>
</dbReference>
<evidence type="ECO:0000313" key="1">
    <source>
        <dbReference type="EMBL" id="KAH7254897.1"/>
    </source>
</evidence>
<dbReference type="OrthoDB" id="309640at2759"/>
<dbReference type="Gene3D" id="3.30.1330.40">
    <property type="entry name" value="RutC-like"/>
    <property type="match status" value="1"/>
</dbReference>
<sequence>MSSNGDAVILPAGSAKGLANYPHGRIIPSAGSRTLYISGTSSRLADGSFEGFESNSDGTPSFDIGKQTAAILRNIDAVVKQATNGKGGLHNIIDVTVFLTDMEYYSGMNKVWNEFWPNYEEAPARTTIAVKALPSPKIVVEMKCTAVSLPRHPHSCCRMPANGDNLPDESTEKFNIVERAKTMSGMSQLRQGYCSGKASHA</sequence>
<name>A0A9P9HD62_FUSSL</name>
<dbReference type="EMBL" id="JAGTJS010000010">
    <property type="protein sequence ID" value="KAH7254897.1"/>
    <property type="molecule type" value="Genomic_DNA"/>
</dbReference>
<dbReference type="AlphaFoldDB" id="A0A9P9HD62"/>
<reference evidence="1" key="1">
    <citation type="journal article" date="2021" name="Nat. Commun.">
        <title>Genetic determinants of endophytism in the Arabidopsis root mycobiome.</title>
        <authorList>
            <person name="Mesny F."/>
            <person name="Miyauchi S."/>
            <person name="Thiergart T."/>
            <person name="Pickel B."/>
            <person name="Atanasova L."/>
            <person name="Karlsson M."/>
            <person name="Huettel B."/>
            <person name="Barry K.W."/>
            <person name="Haridas S."/>
            <person name="Chen C."/>
            <person name="Bauer D."/>
            <person name="Andreopoulos W."/>
            <person name="Pangilinan J."/>
            <person name="LaButti K."/>
            <person name="Riley R."/>
            <person name="Lipzen A."/>
            <person name="Clum A."/>
            <person name="Drula E."/>
            <person name="Henrissat B."/>
            <person name="Kohler A."/>
            <person name="Grigoriev I.V."/>
            <person name="Martin F.M."/>
            <person name="Hacquard S."/>
        </authorList>
    </citation>
    <scope>NUCLEOTIDE SEQUENCE</scope>
    <source>
        <strain evidence="1">FSSC 5 MPI-SDFR-AT-0091</strain>
    </source>
</reference>
<dbReference type="CDD" id="cd00448">
    <property type="entry name" value="YjgF_YER057c_UK114_family"/>
    <property type="match status" value="1"/>
</dbReference>
<dbReference type="PANTHER" id="PTHR11803">
    <property type="entry name" value="2-IMINOBUTANOATE/2-IMINOPROPANOATE DEAMINASE RIDA"/>
    <property type="match status" value="1"/>
</dbReference>
<organism evidence="1 2">
    <name type="scientific">Fusarium solani</name>
    <name type="common">Filamentous fungus</name>
    <dbReference type="NCBI Taxonomy" id="169388"/>
    <lineage>
        <taxon>Eukaryota</taxon>
        <taxon>Fungi</taxon>
        <taxon>Dikarya</taxon>
        <taxon>Ascomycota</taxon>
        <taxon>Pezizomycotina</taxon>
        <taxon>Sordariomycetes</taxon>
        <taxon>Hypocreomycetidae</taxon>
        <taxon>Hypocreales</taxon>
        <taxon>Nectriaceae</taxon>
        <taxon>Fusarium</taxon>
        <taxon>Fusarium solani species complex</taxon>
    </lineage>
</organism>
<dbReference type="SUPFAM" id="SSF55298">
    <property type="entry name" value="YjgF-like"/>
    <property type="match status" value="1"/>
</dbReference>
<comment type="caution">
    <text evidence="1">The sequence shown here is derived from an EMBL/GenBank/DDBJ whole genome shotgun (WGS) entry which is preliminary data.</text>
</comment>
<gene>
    <name evidence="1" type="ORF">B0J15DRAFT_526272</name>
</gene>
<dbReference type="GO" id="GO:0005739">
    <property type="term" value="C:mitochondrion"/>
    <property type="evidence" value="ECO:0007669"/>
    <property type="project" value="TreeGrafter"/>
</dbReference>
<keyword evidence="2" id="KW-1185">Reference proteome</keyword>
<proteinExistence type="predicted"/>
<dbReference type="Pfam" id="PF01042">
    <property type="entry name" value="Ribonuc_L-PSP"/>
    <property type="match status" value="1"/>
</dbReference>
<dbReference type="InterPro" id="IPR006175">
    <property type="entry name" value="YjgF/YER057c/UK114"/>
</dbReference>
<dbReference type="GO" id="GO:0019239">
    <property type="term" value="F:deaminase activity"/>
    <property type="evidence" value="ECO:0007669"/>
    <property type="project" value="TreeGrafter"/>
</dbReference>
<protein>
    <submittedName>
        <fullName evidence="1">Endoribonuclease L-PSP/chorismate mutase-like protein</fullName>
    </submittedName>
</protein>
<dbReference type="GO" id="GO:0005829">
    <property type="term" value="C:cytosol"/>
    <property type="evidence" value="ECO:0007669"/>
    <property type="project" value="TreeGrafter"/>
</dbReference>
<dbReference type="PANTHER" id="PTHR11803:SF48">
    <property type="entry name" value="2-AMINOMUCONATE DEAMINASE"/>
    <property type="match status" value="1"/>
</dbReference>
<evidence type="ECO:0000313" key="2">
    <source>
        <dbReference type="Proteomes" id="UP000736672"/>
    </source>
</evidence>
<accession>A0A9P9HD62</accession>